<gene>
    <name evidence="1" type="ORF">MSP7336_02338</name>
</gene>
<dbReference type="InterPro" id="IPR029058">
    <property type="entry name" value="AB_hydrolase_fold"/>
</dbReference>
<evidence type="ECO:0000313" key="1">
    <source>
        <dbReference type="EMBL" id="SRX94090.1"/>
    </source>
</evidence>
<organism evidence="1 2">
    <name type="scientific">Mycobacterium shimoidei</name>
    <dbReference type="NCBI Taxonomy" id="29313"/>
    <lineage>
        <taxon>Bacteria</taxon>
        <taxon>Bacillati</taxon>
        <taxon>Actinomycetota</taxon>
        <taxon>Actinomycetes</taxon>
        <taxon>Mycobacteriales</taxon>
        <taxon>Mycobacteriaceae</taxon>
        <taxon>Mycobacterium</taxon>
    </lineage>
</organism>
<name>A0A375YZI5_MYCSH</name>
<accession>A0A375YZI5</accession>
<evidence type="ECO:0000313" key="2">
    <source>
        <dbReference type="Proteomes" id="UP000252015"/>
    </source>
</evidence>
<protein>
    <submittedName>
        <fullName evidence="1">Alpha/beta fold family hydrolase [Rhodothermus marinus DSM 4252]</fullName>
    </submittedName>
</protein>
<sequence length="81" mass="8937">MGNFDERQWGISVSAINTAVQCPIRLWHGESDGFVPVHHAKYVASLLPKAHLDVLPNVGHLHTQALWRDVLNAAREVSSTA</sequence>
<dbReference type="SUPFAM" id="SSF53474">
    <property type="entry name" value="alpha/beta-Hydrolases"/>
    <property type="match status" value="1"/>
</dbReference>
<dbReference type="EMBL" id="UEGW01000001">
    <property type="protein sequence ID" value="SRX94090.1"/>
    <property type="molecule type" value="Genomic_DNA"/>
</dbReference>
<dbReference type="GO" id="GO:0016787">
    <property type="term" value="F:hydrolase activity"/>
    <property type="evidence" value="ECO:0007669"/>
    <property type="project" value="UniProtKB-KW"/>
</dbReference>
<keyword evidence="2" id="KW-1185">Reference proteome</keyword>
<proteinExistence type="predicted"/>
<dbReference type="AlphaFoldDB" id="A0A375YZI5"/>
<dbReference type="Proteomes" id="UP000252015">
    <property type="component" value="Unassembled WGS sequence"/>
</dbReference>
<reference evidence="1 2" key="1">
    <citation type="submission" date="2018-05" db="EMBL/GenBank/DDBJ databases">
        <authorList>
            <consortium name="IHU Genomes"/>
        </authorList>
    </citation>
    <scope>NUCLEOTIDE SEQUENCE [LARGE SCALE GENOMIC DNA]</scope>
    <source>
        <strain evidence="1 2">P7336</strain>
    </source>
</reference>
<dbReference type="Gene3D" id="3.40.50.1820">
    <property type="entry name" value="alpha/beta hydrolase"/>
    <property type="match status" value="1"/>
</dbReference>
<keyword evidence="1" id="KW-0378">Hydrolase</keyword>